<evidence type="ECO:0000313" key="11">
    <source>
        <dbReference type="EMBL" id="RGD78801.1"/>
    </source>
</evidence>
<dbReference type="InterPro" id="IPR003352">
    <property type="entry name" value="PTS_EIIC"/>
</dbReference>
<keyword evidence="6 9" id="KW-1133">Transmembrane helix</keyword>
<evidence type="ECO:0000256" key="7">
    <source>
        <dbReference type="ARBA" id="ARBA00023136"/>
    </source>
</evidence>
<feature type="transmembrane region" description="Helical" evidence="9">
    <location>
        <begin position="227"/>
        <end position="244"/>
    </location>
</feature>
<name>A0A3E3E8N2_9FIRM</name>
<evidence type="ECO:0000256" key="9">
    <source>
        <dbReference type="SAM" id="Phobius"/>
    </source>
</evidence>
<evidence type="ECO:0000256" key="6">
    <source>
        <dbReference type="ARBA" id="ARBA00022989"/>
    </source>
</evidence>
<evidence type="ECO:0000256" key="3">
    <source>
        <dbReference type="ARBA" id="ARBA00022475"/>
    </source>
</evidence>
<reference evidence="11 12" key="1">
    <citation type="submission" date="2018-08" db="EMBL/GenBank/DDBJ databases">
        <title>A genome reference for cultivated species of the human gut microbiota.</title>
        <authorList>
            <person name="Zou Y."/>
            <person name="Xue W."/>
            <person name="Luo G."/>
        </authorList>
    </citation>
    <scope>NUCLEOTIDE SEQUENCE [LARGE SCALE GENOMIC DNA]</scope>
    <source>
        <strain evidence="11 12">OM06-4</strain>
    </source>
</reference>
<dbReference type="Pfam" id="PF02378">
    <property type="entry name" value="PTS_EIIC"/>
    <property type="match status" value="1"/>
</dbReference>
<dbReference type="RefSeq" id="WP_117582520.1">
    <property type="nucleotide sequence ID" value="NZ_QUSL01000043.1"/>
</dbReference>
<feature type="transmembrane region" description="Helical" evidence="9">
    <location>
        <begin position="251"/>
        <end position="268"/>
    </location>
</feature>
<dbReference type="PROSITE" id="PS51105">
    <property type="entry name" value="PTS_EIIC_TYPE_3"/>
    <property type="match status" value="1"/>
</dbReference>
<dbReference type="InterPro" id="IPR004501">
    <property type="entry name" value="PTS_EIIC_3"/>
</dbReference>
<dbReference type="GO" id="GO:0009401">
    <property type="term" value="P:phosphoenolpyruvate-dependent sugar phosphotransferase system"/>
    <property type="evidence" value="ECO:0007669"/>
    <property type="project" value="InterPro"/>
</dbReference>
<dbReference type="GO" id="GO:0005886">
    <property type="term" value="C:plasma membrane"/>
    <property type="evidence" value="ECO:0007669"/>
    <property type="project" value="UniProtKB-SubCell"/>
</dbReference>
<dbReference type="PANTHER" id="PTHR33989">
    <property type="match status" value="1"/>
</dbReference>
<dbReference type="GO" id="GO:0008982">
    <property type="term" value="F:protein-N(PI)-phosphohistidine-sugar phosphotransferase activity"/>
    <property type="evidence" value="ECO:0007669"/>
    <property type="project" value="UniProtKB-UniRule"/>
</dbReference>
<keyword evidence="5 9" id="KW-0812">Transmembrane</keyword>
<keyword evidence="3 8" id="KW-1003">Cell membrane</keyword>
<comment type="caution">
    <text evidence="11">The sequence shown here is derived from an EMBL/GenBank/DDBJ whole genome shotgun (WGS) entry which is preliminary data.</text>
</comment>
<dbReference type="Proteomes" id="UP000261032">
    <property type="component" value="Unassembled WGS sequence"/>
</dbReference>
<protein>
    <recommendedName>
        <fullName evidence="8">Permease IIC component</fullName>
    </recommendedName>
</protein>
<dbReference type="NCBIfam" id="TIGR00410">
    <property type="entry name" value="lacE"/>
    <property type="match status" value="1"/>
</dbReference>
<feature type="transmembrane region" description="Helical" evidence="9">
    <location>
        <begin position="280"/>
        <end position="304"/>
    </location>
</feature>
<feature type="domain" description="PTS EIIC type-3" evidence="10">
    <location>
        <begin position="9"/>
        <end position="409"/>
    </location>
</feature>
<feature type="transmembrane region" description="Helical" evidence="9">
    <location>
        <begin position="78"/>
        <end position="99"/>
    </location>
</feature>
<feature type="transmembrane region" description="Helical" evidence="9">
    <location>
        <begin position="342"/>
        <end position="359"/>
    </location>
</feature>
<comment type="function">
    <text evidence="8">The phosphoenolpyruvate-dependent sugar phosphotransferase system (PTS), a major carbohydrate active -transport system, catalyzes the phosphorylation of incoming sugar substrates concomitant with their translocation across the cell membrane.</text>
</comment>
<keyword evidence="7 8" id="KW-0472">Membrane</keyword>
<dbReference type="EMBL" id="QUSL01000043">
    <property type="protein sequence ID" value="RGD78801.1"/>
    <property type="molecule type" value="Genomic_DNA"/>
</dbReference>
<comment type="subcellular location">
    <subcellularLocation>
        <location evidence="1">Cell membrane</location>
        <topology evidence="1">Multi-pass membrane protein</topology>
    </subcellularLocation>
</comment>
<dbReference type="InterPro" id="IPR004796">
    <property type="entry name" value="PTS_IIC_cello"/>
</dbReference>
<dbReference type="InterPro" id="IPR051088">
    <property type="entry name" value="PTS_Sugar-EIIC/EIIB"/>
</dbReference>
<feature type="transmembrane region" description="Helical" evidence="9">
    <location>
        <begin position="111"/>
        <end position="128"/>
    </location>
</feature>
<evidence type="ECO:0000256" key="4">
    <source>
        <dbReference type="ARBA" id="ARBA00022597"/>
    </source>
</evidence>
<organism evidence="11 12">
    <name type="scientific">Thomasclavelia ramosa</name>
    <dbReference type="NCBI Taxonomy" id="1547"/>
    <lineage>
        <taxon>Bacteria</taxon>
        <taxon>Bacillati</taxon>
        <taxon>Bacillota</taxon>
        <taxon>Erysipelotrichia</taxon>
        <taxon>Erysipelotrichales</taxon>
        <taxon>Coprobacillaceae</taxon>
        <taxon>Thomasclavelia</taxon>
    </lineage>
</organism>
<feature type="transmembrane region" description="Helical" evidence="9">
    <location>
        <begin position="25"/>
        <end position="49"/>
    </location>
</feature>
<feature type="transmembrane region" description="Helical" evidence="9">
    <location>
        <begin position="391"/>
        <end position="410"/>
    </location>
</feature>
<feature type="transmembrane region" description="Helical" evidence="9">
    <location>
        <begin position="140"/>
        <end position="162"/>
    </location>
</feature>
<feature type="transmembrane region" description="Helical" evidence="9">
    <location>
        <begin position="316"/>
        <end position="336"/>
    </location>
</feature>
<dbReference type="PANTHER" id="PTHR33989:SF4">
    <property type="entry name" value="PTS SYSTEM N,N'-DIACETYLCHITOBIOSE-SPECIFIC EIIC COMPONENT"/>
    <property type="match status" value="1"/>
</dbReference>
<proteinExistence type="predicted"/>
<keyword evidence="2 8" id="KW-0813">Transport</keyword>
<dbReference type="AlphaFoldDB" id="A0A3E3E8N2"/>
<evidence type="ECO:0000256" key="8">
    <source>
        <dbReference type="PIRNR" id="PIRNR006351"/>
    </source>
</evidence>
<evidence type="ECO:0000256" key="5">
    <source>
        <dbReference type="ARBA" id="ARBA00022692"/>
    </source>
</evidence>
<gene>
    <name evidence="11" type="ORF">DXB93_16910</name>
</gene>
<evidence type="ECO:0000259" key="10">
    <source>
        <dbReference type="PROSITE" id="PS51105"/>
    </source>
</evidence>
<evidence type="ECO:0000313" key="12">
    <source>
        <dbReference type="Proteomes" id="UP000261032"/>
    </source>
</evidence>
<feature type="transmembrane region" description="Helical" evidence="9">
    <location>
        <begin position="183"/>
        <end position="207"/>
    </location>
</feature>
<dbReference type="PIRSF" id="PIRSF006351">
    <property type="entry name" value="PTS_EIIC-Cellobiose"/>
    <property type="match status" value="1"/>
</dbReference>
<evidence type="ECO:0000256" key="1">
    <source>
        <dbReference type="ARBA" id="ARBA00004651"/>
    </source>
</evidence>
<dbReference type="GO" id="GO:1902815">
    <property type="term" value="P:N,N'-diacetylchitobiose import"/>
    <property type="evidence" value="ECO:0007669"/>
    <property type="project" value="TreeGrafter"/>
</dbReference>
<keyword evidence="4 8" id="KW-0762">Sugar transport</keyword>
<accession>A0A3E3E8N2</accession>
<evidence type="ECO:0000256" key="2">
    <source>
        <dbReference type="ARBA" id="ARBA00022448"/>
    </source>
</evidence>
<sequence length="428" mass="46552">MKEKVMSFFQEVISPKLNAFASNDLVRVIQAGMTAPMGAMIVGSIFTILQTPPVSSDATGVMGALLAWSQANAGWLKIGYLFTMDAIAIYTVIGIVVAFCRIKKLAPTNMIILSLMSFFILCCDIVMTDKGLTTITATFLGAKGLFSAIIVSCVVVYLSILLRKHGVKIKLPDSVPPSVAEPIENLIVNIVVVGVFIGLRLLLAYYGSSLPTLINLLFQPLLNTSDTLGAVVIYVLILRGLWFFGIHGGNVTGAIMNPILTANMMANIEAYSNGEAIPYIFTSSFANALLNVGMLPLVIAMLIVCRSAQLKSISKIGLIPAIFSIGEPITFGTPIVLNFKLVIPYMTAFLFDGVAYYLLTDWNFISRTVVNVPFTLPAPIKAFLCTLDMRAVVVWAVLMVINVLVFIPFLRSYDNDCLAMEQQTDETR</sequence>